<accession>A0A8B6M8Q1</accession>
<gene>
    <name evidence="2" type="ORF">MPC4_310042</name>
</gene>
<feature type="domain" description="Thiolase C-terminal" evidence="1">
    <location>
        <begin position="235"/>
        <end position="378"/>
    </location>
</feature>
<dbReference type="RefSeq" id="WP_174513065.1">
    <property type="nucleotide sequence ID" value="NZ_CABFMQ020000089.1"/>
</dbReference>
<dbReference type="GO" id="GO:0003988">
    <property type="term" value="F:acetyl-CoA C-acyltransferase activity"/>
    <property type="evidence" value="ECO:0007669"/>
    <property type="project" value="UniProtKB-ARBA"/>
</dbReference>
<sequence>MRFPRGESAIVGAATHGIGEAPGFSSVELAAFASIKALRQAGLKPRDVDGVFGCIAGSTLCGLTLAEYFGVHPKLTNNNRVGGSSFQTHVLWASLALSAGLCDVALISYGSNQRSAIGKLGGAPRPSIYDEPYKALRPVSAYALAAARHMYEYGTTREQLAEVAVAARKWAQLNPEAFMREPLSVQDVLSARLVSDPLGVRDCCMVSDGAAALVMTRADRAVDLSDRPVYVLGAAEATHHMDVSSSGDLTTTAAAESGARAYAQASVGPRDIDVVEVYDAFTINTILFLEDLGFCPKGEGGRFVEGGRIAPGGVLPVNTNGGGLSCVHPGMYGLFTLVEAAQQLMGQAGARQSPGAKLAIAHGNGVELSSQATVILGTGDTL</sequence>
<organism evidence="2 3">
    <name type="scientific">Methylocella tundrae</name>
    <dbReference type="NCBI Taxonomy" id="227605"/>
    <lineage>
        <taxon>Bacteria</taxon>
        <taxon>Pseudomonadati</taxon>
        <taxon>Pseudomonadota</taxon>
        <taxon>Alphaproteobacteria</taxon>
        <taxon>Hyphomicrobiales</taxon>
        <taxon>Beijerinckiaceae</taxon>
        <taxon>Methylocella</taxon>
    </lineage>
</organism>
<proteinExistence type="predicted"/>
<dbReference type="PANTHER" id="PTHR42870:SF1">
    <property type="entry name" value="NON-SPECIFIC LIPID-TRANSFER PROTEIN-LIKE 2"/>
    <property type="match status" value="1"/>
</dbReference>
<dbReference type="InterPro" id="IPR016039">
    <property type="entry name" value="Thiolase-like"/>
</dbReference>
<dbReference type="PANTHER" id="PTHR42870">
    <property type="entry name" value="ACETYL-COA C-ACETYLTRANSFERASE"/>
    <property type="match status" value="1"/>
</dbReference>
<evidence type="ECO:0000259" key="1">
    <source>
        <dbReference type="Pfam" id="PF22691"/>
    </source>
</evidence>
<dbReference type="Pfam" id="PF22691">
    <property type="entry name" value="Thiolase_C_1"/>
    <property type="match status" value="1"/>
</dbReference>
<dbReference type="AlphaFoldDB" id="A0A8B6M8Q1"/>
<comment type="caution">
    <text evidence="2">The sequence shown here is derived from an EMBL/GenBank/DDBJ whole genome shotgun (WGS) entry which is preliminary data.</text>
</comment>
<protein>
    <submittedName>
        <fullName evidence="2">Thiolase</fullName>
    </submittedName>
</protein>
<dbReference type="PIRSF" id="PIRSF000429">
    <property type="entry name" value="Ac-CoA_Ac_transf"/>
    <property type="match status" value="1"/>
</dbReference>
<keyword evidence="3" id="KW-1185">Reference proteome</keyword>
<dbReference type="SUPFAM" id="SSF53901">
    <property type="entry name" value="Thiolase-like"/>
    <property type="match status" value="2"/>
</dbReference>
<name>A0A8B6M8Q1_METTU</name>
<dbReference type="Gene3D" id="3.40.47.10">
    <property type="match status" value="1"/>
</dbReference>
<evidence type="ECO:0000313" key="2">
    <source>
        <dbReference type="EMBL" id="VTZ51167.1"/>
    </source>
</evidence>
<dbReference type="Proteomes" id="UP000485880">
    <property type="component" value="Unassembled WGS sequence"/>
</dbReference>
<dbReference type="CDD" id="cd00829">
    <property type="entry name" value="SCP-x_thiolase"/>
    <property type="match status" value="1"/>
</dbReference>
<reference evidence="2 3" key="1">
    <citation type="submission" date="2019-05" db="EMBL/GenBank/DDBJ databases">
        <authorList>
            <person name="Farhan Ul Haque M."/>
        </authorList>
    </citation>
    <scope>NUCLEOTIDE SEQUENCE [LARGE SCALE GENOMIC DNA]</scope>
    <source>
        <strain evidence="2">2</strain>
    </source>
</reference>
<dbReference type="EMBL" id="CABFMQ020000089">
    <property type="protein sequence ID" value="VTZ51167.1"/>
    <property type="molecule type" value="Genomic_DNA"/>
</dbReference>
<evidence type="ECO:0000313" key="3">
    <source>
        <dbReference type="Proteomes" id="UP000485880"/>
    </source>
</evidence>
<dbReference type="InterPro" id="IPR002155">
    <property type="entry name" value="Thiolase"/>
</dbReference>
<dbReference type="NCBIfam" id="NF004811">
    <property type="entry name" value="PRK06158.1"/>
    <property type="match status" value="1"/>
</dbReference>
<dbReference type="InterPro" id="IPR055140">
    <property type="entry name" value="Thiolase_C_2"/>
</dbReference>